<organism evidence="1">
    <name type="scientific">viral metagenome</name>
    <dbReference type="NCBI Taxonomy" id="1070528"/>
    <lineage>
        <taxon>unclassified sequences</taxon>
        <taxon>metagenomes</taxon>
        <taxon>organismal metagenomes</taxon>
    </lineage>
</organism>
<gene>
    <name evidence="1" type="ORF">MM415A00845_0027</name>
</gene>
<proteinExistence type="predicted"/>
<name>A0A6M3KDU4_9ZZZZ</name>
<evidence type="ECO:0000313" key="1">
    <source>
        <dbReference type="EMBL" id="QJA79678.1"/>
    </source>
</evidence>
<dbReference type="AlphaFoldDB" id="A0A6M3KDU4"/>
<protein>
    <submittedName>
        <fullName evidence="1">Uncharacterized protein</fullName>
    </submittedName>
</protein>
<accession>A0A6M3KDU4</accession>
<dbReference type="EMBL" id="MT142390">
    <property type="protein sequence ID" value="QJA79678.1"/>
    <property type="molecule type" value="Genomic_DNA"/>
</dbReference>
<sequence length="120" mass="13866">MPKKKPDGPVGYTALVATMVIQAREDLKCNEQRTRNKGCSKYDEWLDKHYPATKGYTSCLQCKDGARLFLNRETSPLIDTAMFHLEQVEAGRREHELRTETHRAYYGVVGHQRFEIHPEA</sequence>
<reference evidence="1" key="1">
    <citation type="submission" date="2020-03" db="EMBL/GenBank/DDBJ databases">
        <title>The deep terrestrial virosphere.</title>
        <authorList>
            <person name="Holmfeldt K."/>
            <person name="Nilsson E."/>
            <person name="Simone D."/>
            <person name="Lopez-Fernandez M."/>
            <person name="Wu X."/>
            <person name="de Brujin I."/>
            <person name="Lundin D."/>
            <person name="Andersson A."/>
            <person name="Bertilsson S."/>
            <person name="Dopson M."/>
        </authorList>
    </citation>
    <scope>NUCLEOTIDE SEQUENCE</scope>
    <source>
        <strain evidence="1">MM415A00845</strain>
    </source>
</reference>